<accession>A0A918EY78</accession>
<evidence type="ECO:0000256" key="2">
    <source>
        <dbReference type="ARBA" id="ARBA00023125"/>
    </source>
</evidence>
<evidence type="ECO:0000256" key="1">
    <source>
        <dbReference type="ARBA" id="ARBA00023015"/>
    </source>
</evidence>
<dbReference type="InterPro" id="IPR036390">
    <property type="entry name" value="WH_DNA-bd_sf"/>
</dbReference>
<dbReference type="Proteomes" id="UP000620156">
    <property type="component" value="Unassembled WGS sequence"/>
</dbReference>
<dbReference type="InterPro" id="IPR000524">
    <property type="entry name" value="Tscrpt_reg_HTH_GntR"/>
</dbReference>
<reference evidence="5" key="1">
    <citation type="journal article" date="2014" name="Int. J. Syst. Evol. Microbiol.">
        <title>Complete genome sequence of Corynebacterium casei LMG S-19264T (=DSM 44701T), isolated from a smear-ripened cheese.</title>
        <authorList>
            <consortium name="US DOE Joint Genome Institute (JGI-PGF)"/>
            <person name="Walter F."/>
            <person name="Albersmeier A."/>
            <person name="Kalinowski J."/>
            <person name="Ruckert C."/>
        </authorList>
    </citation>
    <scope>NUCLEOTIDE SEQUENCE</scope>
    <source>
        <strain evidence="5">JCM 3131</strain>
    </source>
</reference>
<organism evidence="5 6">
    <name type="scientific">Streptomyces ruber</name>
    <dbReference type="NCBI Taxonomy" id="83378"/>
    <lineage>
        <taxon>Bacteria</taxon>
        <taxon>Bacillati</taxon>
        <taxon>Actinomycetota</taxon>
        <taxon>Actinomycetes</taxon>
        <taxon>Kitasatosporales</taxon>
        <taxon>Streptomycetaceae</taxon>
        <taxon>Streptomyces</taxon>
    </lineage>
</organism>
<dbReference type="PROSITE" id="PS50949">
    <property type="entry name" value="HTH_GNTR"/>
    <property type="match status" value="1"/>
</dbReference>
<name>A0A918EY78_9ACTN</name>
<keyword evidence="3" id="KW-0804">Transcription</keyword>
<dbReference type="GO" id="GO:0003700">
    <property type="term" value="F:DNA-binding transcription factor activity"/>
    <property type="evidence" value="ECO:0007669"/>
    <property type="project" value="InterPro"/>
</dbReference>
<dbReference type="PANTHER" id="PTHR43537:SF45">
    <property type="entry name" value="GNTR FAMILY REGULATORY PROTEIN"/>
    <property type="match status" value="1"/>
</dbReference>
<dbReference type="SMART" id="SM00895">
    <property type="entry name" value="FCD"/>
    <property type="match status" value="1"/>
</dbReference>
<comment type="caution">
    <text evidence="5">The sequence shown here is derived from an EMBL/GenBank/DDBJ whole genome shotgun (WGS) entry which is preliminary data.</text>
</comment>
<dbReference type="Pfam" id="PF07729">
    <property type="entry name" value="FCD"/>
    <property type="match status" value="1"/>
</dbReference>
<evidence type="ECO:0000256" key="3">
    <source>
        <dbReference type="ARBA" id="ARBA00023163"/>
    </source>
</evidence>
<dbReference type="InterPro" id="IPR011711">
    <property type="entry name" value="GntR_C"/>
</dbReference>
<dbReference type="InterPro" id="IPR008920">
    <property type="entry name" value="TF_FadR/GntR_C"/>
</dbReference>
<reference evidence="5" key="2">
    <citation type="submission" date="2020-09" db="EMBL/GenBank/DDBJ databases">
        <authorList>
            <person name="Sun Q."/>
            <person name="Ohkuma M."/>
        </authorList>
    </citation>
    <scope>NUCLEOTIDE SEQUENCE</scope>
    <source>
        <strain evidence="5">JCM 3131</strain>
    </source>
</reference>
<feature type="domain" description="HTH gntR-type" evidence="4">
    <location>
        <begin position="8"/>
        <end position="75"/>
    </location>
</feature>
<dbReference type="SUPFAM" id="SSF48008">
    <property type="entry name" value="GntR ligand-binding domain-like"/>
    <property type="match status" value="1"/>
</dbReference>
<evidence type="ECO:0000313" key="5">
    <source>
        <dbReference type="EMBL" id="GGQ81430.1"/>
    </source>
</evidence>
<protein>
    <submittedName>
        <fullName evidence="5">GntR family transcriptional regulator</fullName>
    </submittedName>
</protein>
<gene>
    <name evidence="5" type="ORF">GCM10010145_58970</name>
</gene>
<dbReference type="SUPFAM" id="SSF46785">
    <property type="entry name" value="Winged helix' DNA-binding domain"/>
    <property type="match status" value="1"/>
</dbReference>
<keyword evidence="6" id="KW-1185">Reference proteome</keyword>
<dbReference type="PRINTS" id="PR00035">
    <property type="entry name" value="HTHGNTR"/>
</dbReference>
<keyword evidence="2" id="KW-0238">DNA-binding</keyword>
<dbReference type="AlphaFoldDB" id="A0A918EY78"/>
<proteinExistence type="predicted"/>
<dbReference type="CDD" id="cd07377">
    <property type="entry name" value="WHTH_GntR"/>
    <property type="match status" value="1"/>
</dbReference>
<dbReference type="InterPro" id="IPR036388">
    <property type="entry name" value="WH-like_DNA-bd_sf"/>
</dbReference>
<dbReference type="Gene3D" id="1.20.120.530">
    <property type="entry name" value="GntR ligand-binding domain-like"/>
    <property type="match status" value="1"/>
</dbReference>
<evidence type="ECO:0000313" key="6">
    <source>
        <dbReference type="Proteomes" id="UP000620156"/>
    </source>
</evidence>
<keyword evidence="1" id="KW-0805">Transcription regulation</keyword>
<dbReference type="Pfam" id="PF00392">
    <property type="entry name" value="GntR"/>
    <property type="match status" value="1"/>
</dbReference>
<dbReference type="SMART" id="SM00345">
    <property type="entry name" value="HTH_GNTR"/>
    <property type="match status" value="1"/>
</dbReference>
<evidence type="ECO:0000259" key="4">
    <source>
        <dbReference type="PROSITE" id="PS50949"/>
    </source>
</evidence>
<dbReference type="GO" id="GO:0003677">
    <property type="term" value="F:DNA binding"/>
    <property type="evidence" value="ECO:0007669"/>
    <property type="project" value="UniProtKB-KW"/>
</dbReference>
<dbReference type="EMBL" id="BMQK01000018">
    <property type="protein sequence ID" value="GGQ81430.1"/>
    <property type="molecule type" value="Genomic_DNA"/>
</dbReference>
<dbReference type="Gene3D" id="1.10.10.10">
    <property type="entry name" value="Winged helix-like DNA-binding domain superfamily/Winged helix DNA-binding domain"/>
    <property type="match status" value="1"/>
</dbReference>
<dbReference type="RefSeq" id="WP_189219942.1">
    <property type="nucleotide sequence ID" value="NZ_BMQK01000018.1"/>
</dbReference>
<dbReference type="PANTHER" id="PTHR43537">
    <property type="entry name" value="TRANSCRIPTIONAL REGULATOR, GNTR FAMILY"/>
    <property type="match status" value="1"/>
</dbReference>
<sequence>MAQSNGRRTSRRDIYLKLRQMVLTLELAPGAALSENELAASLGVSRTPVRESLIMLAQEGLVQVFPKIGSFVSRVDPAQVADAQFLREAVELAALEDLPAQLDPAVVEELRDNLERQRRADLGLEEFFALDEVFHQGLMRLSGHGNVWTTVAGAKGHLDRARRLGLHGHVSPAVFATQHHEIFEAVVGGDVPLARTAMRAHLRAVFHDIERIRAHSPELFAADASAVPVRRNIVVWE</sequence>